<evidence type="ECO:0000256" key="10">
    <source>
        <dbReference type="ARBA" id="ARBA00048612"/>
    </source>
</evidence>
<dbReference type="GO" id="GO:0022857">
    <property type="term" value="F:transmembrane transporter activity"/>
    <property type="evidence" value="ECO:0007669"/>
    <property type="project" value="InterPro"/>
</dbReference>
<evidence type="ECO:0000256" key="4">
    <source>
        <dbReference type="ARBA" id="ARBA00022603"/>
    </source>
</evidence>
<dbReference type="STRING" id="1109443.G4T5R7"/>
<evidence type="ECO:0000256" key="9">
    <source>
        <dbReference type="ARBA" id="ARBA00023136"/>
    </source>
</evidence>
<comment type="similarity">
    <text evidence="3 11">Belongs to the NDUFAF7 family.</text>
</comment>
<evidence type="ECO:0000256" key="7">
    <source>
        <dbReference type="ARBA" id="ARBA00022989"/>
    </source>
</evidence>
<keyword evidence="5 11" id="KW-0808">Transferase</keyword>
<proteinExistence type="inferred from homology"/>
<evidence type="ECO:0000256" key="2">
    <source>
        <dbReference type="ARBA" id="ARBA00004173"/>
    </source>
</evidence>
<dbReference type="InParanoid" id="G4T5R7"/>
<dbReference type="AlphaFoldDB" id="G4T5R7"/>
<name>G4T5R7_SERID</name>
<feature type="domain" description="Major facilitator superfamily (MFS) profile" evidence="13">
    <location>
        <begin position="171"/>
        <end position="354"/>
    </location>
</feature>
<feature type="transmembrane region" description="Helical" evidence="12">
    <location>
        <begin position="240"/>
        <end position="263"/>
    </location>
</feature>
<keyword evidence="15" id="KW-1185">Reference proteome</keyword>
<evidence type="ECO:0000256" key="12">
    <source>
        <dbReference type="SAM" id="Phobius"/>
    </source>
</evidence>
<evidence type="ECO:0000256" key="5">
    <source>
        <dbReference type="ARBA" id="ARBA00022679"/>
    </source>
</evidence>
<keyword evidence="4 11" id="KW-0489">Methyltransferase</keyword>
<dbReference type="GO" id="GO:0016020">
    <property type="term" value="C:membrane"/>
    <property type="evidence" value="ECO:0007669"/>
    <property type="project" value="UniProtKB-SubCell"/>
</dbReference>
<reference evidence="14 15" key="1">
    <citation type="journal article" date="2011" name="PLoS Pathog.">
        <title>Endophytic Life Strategies Decoded by Genome and Transcriptome Analyses of the Mutualistic Root Symbiont Piriformospora indica.</title>
        <authorList>
            <person name="Zuccaro A."/>
            <person name="Lahrmann U."/>
            <person name="Guldener U."/>
            <person name="Langen G."/>
            <person name="Pfiffi S."/>
            <person name="Biedenkopf D."/>
            <person name="Wong P."/>
            <person name="Samans B."/>
            <person name="Grimm C."/>
            <person name="Basiewicz M."/>
            <person name="Murat C."/>
            <person name="Martin F."/>
            <person name="Kogel K.H."/>
        </authorList>
    </citation>
    <scope>NUCLEOTIDE SEQUENCE [LARGE SCALE GENOMIC DNA]</scope>
    <source>
        <strain evidence="14 15">DSM 11827</strain>
    </source>
</reference>
<dbReference type="InterPro" id="IPR020846">
    <property type="entry name" value="MFS_dom"/>
</dbReference>
<evidence type="ECO:0000256" key="8">
    <source>
        <dbReference type="ARBA" id="ARBA00023128"/>
    </source>
</evidence>
<evidence type="ECO:0000259" key="13">
    <source>
        <dbReference type="PROSITE" id="PS50850"/>
    </source>
</evidence>
<dbReference type="PANTHER" id="PTHR12049">
    <property type="entry name" value="PROTEIN ARGININE METHYLTRANSFERASE NDUFAF7, MITOCHONDRIAL"/>
    <property type="match status" value="1"/>
</dbReference>
<gene>
    <name evidence="14" type="ORF">PIIN_00337</name>
</gene>
<dbReference type="PANTHER" id="PTHR12049:SF7">
    <property type="entry name" value="PROTEIN ARGININE METHYLTRANSFERASE NDUFAF7, MITOCHONDRIAL"/>
    <property type="match status" value="1"/>
</dbReference>
<dbReference type="GO" id="GO:0035243">
    <property type="term" value="F:protein-arginine omega-N symmetric methyltransferase activity"/>
    <property type="evidence" value="ECO:0007669"/>
    <property type="project" value="UniProtKB-EC"/>
</dbReference>
<dbReference type="InterPro" id="IPR036259">
    <property type="entry name" value="MFS_trans_sf"/>
</dbReference>
<protein>
    <recommendedName>
        <fullName evidence="11">Protein arginine methyltransferase NDUFAF7</fullName>
        <ecNumber evidence="11">2.1.1.320</ecNumber>
    </recommendedName>
</protein>
<keyword evidence="9 12" id="KW-0472">Membrane</keyword>
<dbReference type="InterPro" id="IPR038375">
    <property type="entry name" value="NDUFAF7_sf"/>
</dbReference>
<evidence type="ECO:0000313" key="14">
    <source>
        <dbReference type="EMBL" id="CCA66654.1"/>
    </source>
</evidence>
<organism evidence="14 15">
    <name type="scientific">Serendipita indica (strain DSM 11827)</name>
    <name type="common">Root endophyte fungus</name>
    <name type="synonym">Piriformospora indica</name>
    <dbReference type="NCBI Taxonomy" id="1109443"/>
    <lineage>
        <taxon>Eukaryota</taxon>
        <taxon>Fungi</taxon>
        <taxon>Dikarya</taxon>
        <taxon>Basidiomycota</taxon>
        <taxon>Agaricomycotina</taxon>
        <taxon>Agaricomycetes</taxon>
        <taxon>Sebacinales</taxon>
        <taxon>Serendipitaceae</taxon>
        <taxon>Serendipita</taxon>
    </lineage>
</organism>
<keyword evidence="7 12" id="KW-1133">Transmembrane helix</keyword>
<comment type="catalytic activity">
    <reaction evidence="10 11">
        <text>L-arginyl-[protein] + 2 S-adenosyl-L-methionine = N(omega),N(omega)'-dimethyl-L-arginyl-[protein] + 2 S-adenosyl-L-homocysteine + 2 H(+)</text>
        <dbReference type="Rhea" id="RHEA:48108"/>
        <dbReference type="Rhea" id="RHEA-COMP:10532"/>
        <dbReference type="Rhea" id="RHEA-COMP:11992"/>
        <dbReference type="ChEBI" id="CHEBI:15378"/>
        <dbReference type="ChEBI" id="CHEBI:29965"/>
        <dbReference type="ChEBI" id="CHEBI:57856"/>
        <dbReference type="ChEBI" id="CHEBI:59789"/>
        <dbReference type="ChEBI" id="CHEBI:88221"/>
        <dbReference type="EC" id="2.1.1.320"/>
    </reaction>
</comment>
<dbReference type="Proteomes" id="UP000007148">
    <property type="component" value="Unassembled WGS sequence"/>
</dbReference>
<feature type="transmembrane region" description="Helical" evidence="12">
    <location>
        <begin position="270"/>
        <end position="291"/>
    </location>
</feature>
<dbReference type="GO" id="GO:0032981">
    <property type="term" value="P:mitochondrial respiratory chain complex I assembly"/>
    <property type="evidence" value="ECO:0007669"/>
    <property type="project" value="TreeGrafter"/>
</dbReference>
<dbReference type="EMBL" id="CAFZ01000004">
    <property type="protein sequence ID" value="CCA66654.1"/>
    <property type="molecule type" value="Genomic_DNA"/>
</dbReference>
<keyword evidence="8 11" id="KW-0496">Mitochondrion</keyword>
<feature type="transmembrane region" description="Helical" evidence="12">
    <location>
        <begin position="165"/>
        <end position="184"/>
    </location>
</feature>
<evidence type="ECO:0000256" key="6">
    <source>
        <dbReference type="ARBA" id="ARBA00022692"/>
    </source>
</evidence>
<evidence type="ECO:0000256" key="3">
    <source>
        <dbReference type="ARBA" id="ARBA00005891"/>
    </source>
</evidence>
<dbReference type="Gene3D" id="1.20.1250.20">
    <property type="entry name" value="MFS general substrate transporter like domains"/>
    <property type="match status" value="1"/>
</dbReference>
<keyword evidence="6 12" id="KW-0812">Transmembrane</keyword>
<dbReference type="SUPFAM" id="SSF53335">
    <property type="entry name" value="S-adenosyl-L-methionine-dependent methyltransferases"/>
    <property type="match status" value="1"/>
</dbReference>
<dbReference type="InterPro" id="IPR003788">
    <property type="entry name" value="NDUFAF7"/>
</dbReference>
<dbReference type="InterPro" id="IPR029063">
    <property type="entry name" value="SAM-dependent_MTases_sf"/>
</dbReference>
<dbReference type="Gene3D" id="3.40.50.12710">
    <property type="match status" value="1"/>
</dbReference>
<evidence type="ECO:0000313" key="15">
    <source>
        <dbReference type="Proteomes" id="UP000007148"/>
    </source>
</evidence>
<dbReference type="PROSITE" id="PS50850">
    <property type="entry name" value="MFS"/>
    <property type="match status" value="1"/>
</dbReference>
<dbReference type="GO" id="GO:0005739">
    <property type="term" value="C:mitochondrion"/>
    <property type="evidence" value="ECO:0007669"/>
    <property type="project" value="UniProtKB-SubCell"/>
</dbReference>
<accession>G4T5R7</accession>
<dbReference type="Pfam" id="PF00083">
    <property type="entry name" value="Sugar_tr"/>
    <property type="match status" value="1"/>
</dbReference>
<dbReference type="GO" id="GO:0032259">
    <property type="term" value="P:methylation"/>
    <property type="evidence" value="ECO:0007669"/>
    <property type="project" value="UniProtKB-KW"/>
</dbReference>
<dbReference type="OrthoDB" id="438553at2759"/>
<dbReference type="eggNOG" id="KOG0254">
    <property type="taxonomic scope" value="Eukaryota"/>
</dbReference>
<dbReference type="HOGENOM" id="CLU_783280_0_0_1"/>
<comment type="subcellular location">
    <subcellularLocation>
        <location evidence="1">Membrane</location>
        <topology evidence="1">Multi-pass membrane protein</topology>
    </subcellularLocation>
    <subcellularLocation>
        <location evidence="2 11">Mitochondrion</location>
    </subcellularLocation>
</comment>
<dbReference type="EC" id="2.1.1.320" evidence="11"/>
<dbReference type="Pfam" id="PF02636">
    <property type="entry name" value="Methyltransf_28"/>
    <property type="match status" value="2"/>
</dbReference>
<evidence type="ECO:0000256" key="1">
    <source>
        <dbReference type="ARBA" id="ARBA00004141"/>
    </source>
</evidence>
<dbReference type="SUPFAM" id="SSF103473">
    <property type="entry name" value="MFS general substrate transporter"/>
    <property type="match status" value="1"/>
</dbReference>
<comment type="caution">
    <text evidence="14">The sequence shown here is derived from an EMBL/GenBank/DDBJ whole genome shotgun (WGS) entry which is preliminary data.</text>
</comment>
<evidence type="ECO:0000256" key="11">
    <source>
        <dbReference type="RuleBase" id="RU364114"/>
    </source>
</evidence>
<feature type="transmembrane region" description="Helical" evidence="12">
    <location>
        <begin position="311"/>
        <end position="339"/>
    </location>
</feature>
<dbReference type="InterPro" id="IPR005828">
    <property type="entry name" value="MFS_sugar_transport-like"/>
</dbReference>
<sequence length="354" mass="38160">MTGPLAKRTGLGPLTSVHLVETSKALQEKQQATLADYSQSPISISWHADIDDVPRQTLRFAKGRQVTPVPFITSNPRFSSLPLGSRIEYSRASVGVMRSIAELMADGGLGLVIDYGAEHAFSSSLRGVRRHAIVEPFTTPGDCDLTANVDFATLRDAIRDIPGGLRILNCYIALIILASVINGYDSSVLNGMIHHGVSVLKVERSFAWFHIGLQMLPEFKKHFNSPDGSTLGFMSAAQNFGGLVALSIGCFIVVGGVVLQVLAANVGHFIASRCIIGVGICMIVNAAPVLITELSYPTQRGALTALFNTVWYFGSIFSAVPSMLQAVFAMILGTFVLFIPESPRRVLSYHVLPI</sequence>
<comment type="function">
    <text evidence="11">Arginine methyltransferase involved in the assembly or stability of mitochondrial NADH:ubiquinone oxidoreductase complex (complex I).</text>
</comment>